<gene>
    <name evidence="1" type="ORF">PRZ01_08685</name>
</gene>
<evidence type="ECO:0008006" key="3">
    <source>
        <dbReference type="Google" id="ProtNLM"/>
    </source>
</evidence>
<name>A0ABT5KQT0_9BURK</name>
<evidence type="ECO:0000313" key="2">
    <source>
        <dbReference type="Proteomes" id="UP001219862"/>
    </source>
</evidence>
<reference evidence="1 2" key="1">
    <citation type="submission" date="2022-10" db="EMBL/GenBank/DDBJ databases">
        <title>paucibacter sp. hw8 Genome sequencing.</title>
        <authorList>
            <person name="Park S."/>
        </authorList>
    </citation>
    <scope>NUCLEOTIDE SEQUENCE [LARGE SCALE GENOMIC DNA]</scope>
    <source>
        <strain evidence="2">hw8</strain>
    </source>
</reference>
<dbReference type="Proteomes" id="UP001219862">
    <property type="component" value="Unassembled WGS sequence"/>
</dbReference>
<sequence length="154" mass="16630">MTLKRILLSLLVLALLITAYFWFFTRWSYSSGERAGWIQKLSYKGWICKTWEGEVALVSLPGTSSVEKFVFTVLDDKVAAELNAVMGRRVTLHYEQKVGLPTSCFGETRNYVTGVAIANDISISPGVIVQTPEGQAADAAAAASAAQAGSAAQH</sequence>
<evidence type="ECO:0000313" key="1">
    <source>
        <dbReference type="EMBL" id="MDC8785265.1"/>
    </source>
</evidence>
<protein>
    <recommendedName>
        <fullName evidence="3">6-phosphogluconate dehydrogenase</fullName>
    </recommendedName>
</protein>
<proteinExistence type="predicted"/>
<dbReference type="RefSeq" id="WP_273596371.1">
    <property type="nucleotide sequence ID" value="NZ_JAQQXS010000006.1"/>
</dbReference>
<dbReference type="EMBL" id="JAQQXS010000006">
    <property type="protein sequence ID" value="MDC8785265.1"/>
    <property type="molecule type" value="Genomic_DNA"/>
</dbReference>
<accession>A0ABT5KQT0</accession>
<keyword evidence="2" id="KW-1185">Reference proteome</keyword>
<comment type="caution">
    <text evidence="1">The sequence shown here is derived from an EMBL/GenBank/DDBJ whole genome shotgun (WGS) entry which is preliminary data.</text>
</comment>
<organism evidence="1 2">
    <name type="scientific">Roseateles koreensis</name>
    <dbReference type="NCBI Taxonomy" id="2987526"/>
    <lineage>
        <taxon>Bacteria</taxon>
        <taxon>Pseudomonadati</taxon>
        <taxon>Pseudomonadota</taxon>
        <taxon>Betaproteobacteria</taxon>
        <taxon>Burkholderiales</taxon>
        <taxon>Sphaerotilaceae</taxon>
        <taxon>Roseateles</taxon>
    </lineage>
</organism>